<keyword evidence="4 7" id="KW-0949">S-adenosyl-L-methionine</keyword>
<keyword evidence="3 7" id="KW-0808">Transferase</keyword>
<dbReference type="Gene3D" id="3.90.120.10">
    <property type="entry name" value="DNA Methylase, subunit A, domain 2"/>
    <property type="match status" value="1"/>
</dbReference>
<evidence type="ECO:0000256" key="8">
    <source>
        <dbReference type="RuleBase" id="RU000416"/>
    </source>
</evidence>
<dbReference type="RefSeq" id="WP_020851780.1">
    <property type="nucleotide sequence ID" value="NZ_CP006696.1"/>
</dbReference>
<name>A0A060HDR2_XYLFS</name>
<dbReference type="REBASE" id="87644">
    <property type="entry name" value="M.XfaAnn1ORF4130P"/>
</dbReference>
<feature type="active site" evidence="7">
    <location>
        <position position="90"/>
    </location>
</feature>
<dbReference type="GO" id="GO:0003677">
    <property type="term" value="F:DNA binding"/>
    <property type="evidence" value="ECO:0007669"/>
    <property type="project" value="TreeGrafter"/>
</dbReference>
<dbReference type="EC" id="2.1.1.37" evidence="1"/>
<dbReference type="GO" id="GO:0003886">
    <property type="term" value="F:DNA (cytosine-5-)-methyltransferase activity"/>
    <property type="evidence" value="ECO:0007669"/>
    <property type="project" value="UniProtKB-EC"/>
</dbReference>
<comment type="similarity">
    <text evidence="7 8">Belongs to the class I-like SAM-binding methyltransferase superfamily. C5-methyltransferase family.</text>
</comment>
<keyword evidence="5" id="KW-0680">Restriction system</keyword>
<dbReference type="Gene3D" id="3.40.50.150">
    <property type="entry name" value="Vaccinia Virus protein VP39"/>
    <property type="match status" value="1"/>
</dbReference>
<dbReference type="KEGG" id="xfs:D934_04130"/>
<evidence type="ECO:0000313" key="9">
    <source>
        <dbReference type="EMBL" id="AIC11077.1"/>
    </source>
</evidence>
<dbReference type="EMBL" id="CP006696">
    <property type="protein sequence ID" value="AIC11077.1"/>
    <property type="molecule type" value="Genomic_DNA"/>
</dbReference>
<dbReference type="Proteomes" id="UP000027215">
    <property type="component" value="Chromosome"/>
</dbReference>
<dbReference type="PATRIC" id="fig|155920.8.peg.996"/>
<proteinExistence type="inferred from homology"/>
<dbReference type="PANTHER" id="PTHR10629:SF52">
    <property type="entry name" value="DNA (CYTOSINE-5)-METHYLTRANSFERASE 1"/>
    <property type="match status" value="1"/>
</dbReference>
<accession>A0A060HDR2</accession>
<gene>
    <name evidence="9" type="ORF">D934_04130</name>
</gene>
<dbReference type="Pfam" id="PF00145">
    <property type="entry name" value="DNA_methylase"/>
    <property type="match status" value="1"/>
</dbReference>
<evidence type="ECO:0000256" key="3">
    <source>
        <dbReference type="ARBA" id="ARBA00022679"/>
    </source>
</evidence>
<dbReference type="AlphaFoldDB" id="A0A060HDR2"/>
<evidence type="ECO:0000256" key="5">
    <source>
        <dbReference type="ARBA" id="ARBA00022747"/>
    </source>
</evidence>
<dbReference type="NCBIfam" id="TIGR00675">
    <property type="entry name" value="dcm"/>
    <property type="match status" value="1"/>
</dbReference>
<dbReference type="InterPro" id="IPR001525">
    <property type="entry name" value="C5_MeTfrase"/>
</dbReference>
<evidence type="ECO:0000256" key="1">
    <source>
        <dbReference type="ARBA" id="ARBA00011975"/>
    </source>
</evidence>
<dbReference type="PROSITE" id="PS00095">
    <property type="entry name" value="C5_MTASE_2"/>
    <property type="match status" value="1"/>
</dbReference>
<sequence>MSRHPRRPKNIPNIVGVDLFCGVGGLTHGLARGGISVAAGIDIDPNCQFPFEANNAALFLECDVARLKAAAVKGFYQAADITLLAGCAPCQPFSAYSRSRRNNAYASQWPLVLAFSRLVKQLKPDLVTMENVPQLVNHTVFQQFLKSLSGYKTWWHIVECASIGVPQTRKRLVLLASRLGSQGLELSQQHVPRMTVREAIGSLPPIHAGERDPQDALHTAASLSALNMSRIRASRPGGTWRDWPAALRAACHCKDTGATYPSVYGRMEWDQPAPTITTQCFGYGNGRFGHPEQDRAISLREAAILQTFPKSYRFAPPGAPITVNTMGRLIGNAVPVRLGEVIARSLVRHVQGVHGLTSQQAASLCQPRTPHRRANAIKHRQDQVKQQ</sequence>
<dbReference type="GO" id="GO:0009307">
    <property type="term" value="P:DNA restriction-modification system"/>
    <property type="evidence" value="ECO:0007669"/>
    <property type="project" value="UniProtKB-KW"/>
</dbReference>
<organism evidence="9 10">
    <name type="scientific">Xylella fastidiosa subsp. sandyi Ann-1</name>
    <dbReference type="NCBI Taxonomy" id="155920"/>
    <lineage>
        <taxon>Bacteria</taxon>
        <taxon>Pseudomonadati</taxon>
        <taxon>Pseudomonadota</taxon>
        <taxon>Gammaproteobacteria</taxon>
        <taxon>Lysobacterales</taxon>
        <taxon>Lysobacteraceae</taxon>
        <taxon>Xylella</taxon>
    </lineage>
</organism>
<protein>
    <recommendedName>
        <fullName evidence="1">DNA (cytosine-5-)-methyltransferase</fullName>
        <ecNumber evidence="1">2.1.1.37</ecNumber>
    </recommendedName>
</protein>
<keyword evidence="2 7" id="KW-0489">Methyltransferase</keyword>
<dbReference type="HOGENOM" id="CLU_006958_2_2_6"/>
<dbReference type="InterPro" id="IPR029063">
    <property type="entry name" value="SAM-dependent_MTases_sf"/>
</dbReference>
<reference evidence="9 10" key="1">
    <citation type="submission" date="2013-08" db="EMBL/GenBank/DDBJ databases">
        <authorList>
            <person name="Stouthamer R."/>
            <person name="Nunney L."/>
        </authorList>
    </citation>
    <scope>NUCLEOTIDE SEQUENCE [LARGE SCALE GENOMIC DNA]</scope>
    <source>
        <strain evidence="10">ann-1</strain>
    </source>
</reference>
<evidence type="ECO:0000256" key="4">
    <source>
        <dbReference type="ARBA" id="ARBA00022691"/>
    </source>
</evidence>
<dbReference type="SUPFAM" id="SSF53335">
    <property type="entry name" value="S-adenosyl-L-methionine-dependent methyltransferases"/>
    <property type="match status" value="1"/>
</dbReference>
<dbReference type="InterPro" id="IPR050390">
    <property type="entry name" value="C5-Methyltransferase"/>
</dbReference>
<evidence type="ECO:0000256" key="2">
    <source>
        <dbReference type="ARBA" id="ARBA00022603"/>
    </source>
</evidence>
<evidence type="ECO:0000256" key="6">
    <source>
        <dbReference type="ARBA" id="ARBA00047422"/>
    </source>
</evidence>
<dbReference type="PANTHER" id="PTHR10629">
    <property type="entry name" value="CYTOSINE-SPECIFIC METHYLTRANSFERASE"/>
    <property type="match status" value="1"/>
</dbReference>
<dbReference type="GO" id="GO:0044027">
    <property type="term" value="P:negative regulation of gene expression via chromosomal CpG island methylation"/>
    <property type="evidence" value="ECO:0007669"/>
    <property type="project" value="TreeGrafter"/>
</dbReference>
<dbReference type="GO" id="GO:0032259">
    <property type="term" value="P:methylation"/>
    <property type="evidence" value="ECO:0007669"/>
    <property type="project" value="UniProtKB-KW"/>
</dbReference>
<dbReference type="InterPro" id="IPR031303">
    <property type="entry name" value="C5_meth_CS"/>
</dbReference>
<evidence type="ECO:0000256" key="7">
    <source>
        <dbReference type="PROSITE-ProRule" id="PRU01016"/>
    </source>
</evidence>
<evidence type="ECO:0000313" key="10">
    <source>
        <dbReference type="Proteomes" id="UP000027215"/>
    </source>
</evidence>
<dbReference type="PRINTS" id="PR00105">
    <property type="entry name" value="C5METTRFRASE"/>
</dbReference>
<comment type="catalytic activity">
    <reaction evidence="6">
        <text>a 2'-deoxycytidine in DNA + S-adenosyl-L-methionine = a 5-methyl-2'-deoxycytidine in DNA + S-adenosyl-L-homocysteine + H(+)</text>
        <dbReference type="Rhea" id="RHEA:13681"/>
        <dbReference type="Rhea" id="RHEA-COMP:11369"/>
        <dbReference type="Rhea" id="RHEA-COMP:11370"/>
        <dbReference type="ChEBI" id="CHEBI:15378"/>
        <dbReference type="ChEBI" id="CHEBI:57856"/>
        <dbReference type="ChEBI" id="CHEBI:59789"/>
        <dbReference type="ChEBI" id="CHEBI:85452"/>
        <dbReference type="ChEBI" id="CHEBI:85454"/>
        <dbReference type="EC" id="2.1.1.37"/>
    </reaction>
</comment>
<dbReference type="PROSITE" id="PS51679">
    <property type="entry name" value="SAM_MT_C5"/>
    <property type="match status" value="1"/>
</dbReference>